<dbReference type="AlphaFoldDB" id="A0A212IV90"/>
<sequence>MPTGQTIPMPPERRAKLHGQRPPLAALLADTKIVPALRDPETLGRALTSRGSVIYILCCDPENIGDMVRRIHDAGKVSIVNIDLMSGFARDKFALRHLAGLGVDGVISTHVESLRQAQALGLYVIQRTFLLDSAAMNHICNQLRNSTVDALELLPAMAVPRFVPVAAAIAPGIPLCGGGLITTMAEAVEILDRGCHAISTSDPQLWVP</sequence>
<reference evidence="1" key="1">
    <citation type="submission" date="2016-04" db="EMBL/GenBank/DDBJ databases">
        <authorList>
            <person name="Evans L.H."/>
            <person name="Alamgir A."/>
            <person name="Owens N."/>
            <person name="Weber N.D."/>
            <person name="Virtaneva K."/>
            <person name="Barbian K."/>
            <person name="Babar A."/>
            <person name="Rosenke K."/>
        </authorList>
    </citation>
    <scope>NUCLEOTIDE SEQUENCE</scope>
    <source>
        <strain evidence="1">86</strain>
    </source>
</reference>
<dbReference type="SUPFAM" id="SSF110391">
    <property type="entry name" value="GlpP-like"/>
    <property type="match status" value="1"/>
</dbReference>
<dbReference type="EMBL" id="FLUO01000001">
    <property type="protein sequence ID" value="SBV91113.1"/>
    <property type="molecule type" value="Genomic_DNA"/>
</dbReference>
<gene>
    <name evidence="1" type="ORF">KL86APRO_10084</name>
</gene>
<organism evidence="1">
    <name type="scientific">uncultured Alphaproteobacteria bacterium</name>
    <dbReference type="NCBI Taxonomy" id="91750"/>
    <lineage>
        <taxon>Bacteria</taxon>
        <taxon>Pseudomonadati</taxon>
        <taxon>Pseudomonadota</taxon>
        <taxon>Alphaproteobacteria</taxon>
        <taxon>environmental samples</taxon>
    </lineage>
</organism>
<accession>A0A212IV90</accession>
<name>A0A212IV90_9PROT</name>
<dbReference type="PANTHER" id="PTHR35787:SF1">
    <property type="entry name" value="GLYCEROL UPTAKE OPERON ANTITERMINATOR REGULATORY PROTEIN"/>
    <property type="match status" value="1"/>
</dbReference>
<dbReference type="Gene3D" id="3.20.20.70">
    <property type="entry name" value="Aldolase class I"/>
    <property type="match status" value="1"/>
</dbReference>
<dbReference type="InterPro" id="IPR013785">
    <property type="entry name" value="Aldolase_TIM"/>
</dbReference>
<dbReference type="PANTHER" id="PTHR35787">
    <property type="entry name" value="GLYCEROL UPTAKE OPERON ANTITERMINATOR REGULATORY PROTEIN"/>
    <property type="match status" value="1"/>
</dbReference>
<protein>
    <submittedName>
        <fullName evidence="1">Putative Glycerol-3-phosphate responsive antiterminator, GlpP</fullName>
    </submittedName>
</protein>
<dbReference type="GO" id="GO:0006071">
    <property type="term" value="P:glycerol metabolic process"/>
    <property type="evidence" value="ECO:0007669"/>
    <property type="project" value="InterPro"/>
</dbReference>
<dbReference type="PIRSF" id="PIRSF016897">
    <property type="entry name" value="GlpP"/>
    <property type="match status" value="1"/>
</dbReference>
<dbReference type="InterPro" id="IPR006699">
    <property type="entry name" value="GlpP"/>
</dbReference>
<proteinExistence type="predicted"/>
<evidence type="ECO:0000313" key="1">
    <source>
        <dbReference type="EMBL" id="SBV91113.1"/>
    </source>
</evidence>
<dbReference type="Pfam" id="PF04309">
    <property type="entry name" value="G3P_antiterm"/>
    <property type="match status" value="1"/>
</dbReference>
<dbReference type="GO" id="GO:0006355">
    <property type="term" value="P:regulation of DNA-templated transcription"/>
    <property type="evidence" value="ECO:0007669"/>
    <property type="project" value="InterPro"/>
</dbReference>